<accession>A0A1B2DRC3</accession>
<evidence type="ECO:0008006" key="2">
    <source>
        <dbReference type="Google" id="ProtNLM"/>
    </source>
</evidence>
<evidence type="ECO:0000313" key="1">
    <source>
        <dbReference type="EMBL" id="ANY70273.1"/>
    </source>
</evidence>
<organism evidence="1">
    <name type="scientific">Paenibacillus sp. BIHB 4019</name>
    <dbReference type="NCBI Taxonomy" id="1870819"/>
    <lineage>
        <taxon>Bacteria</taxon>
        <taxon>Bacillati</taxon>
        <taxon>Bacillota</taxon>
        <taxon>Bacilli</taxon>
        <taxon>Bacillales</taxon>
        <taxon>Paenibacillaceae</taxon>
        <taxon>Paenibacillus</taxon>
    </lineage>
</organism>
<name>A0A1B2DRC3_9BACL</name>
<gene>
    <name evidence="1" type="ORF">BBD42_30090</name>
</gene>
<proteinExistence type="predicted"/>
<reference evidence="1" key="1">
    <citation type="submission" date="2016-08" db="EMBL/GenBank/DDBJ databases">
        <title>Complete Genome Seqeunce of Paenibacillus sp. BIHB 4019 from tea rhizoplane.</title>
        <authorList>
            <person name="Thakur R."/>
            <person name="Swarnkar M.K."/>
            <person name="Gulati A."/>
        </authorList>
    </citation>
    <scope>NUCLEOTIDE SEQUENCE [LARGE SCALE GENOMIC DNA]</scope>
    <source>
        <strain evidence="1">BIHB4019</strain>
    </source>
</reference>
<dbReference type="AlphaFoldDB" id="A0A1B2DRC3"/>
<protein>
    <recommendedName>
        <fullName evidence="2">DUF429 domain-containing protein</fullName>
    </recommendedName>
</protein>
<dbReference type="EMBL" id="CP016808">
    <property type="protein sequence ID" value="ANY70273.1"/>
    <property type="molecule type" value="Genomic_DNA"/>
</dbReference>
<sequence>MKIYGCDFSGAKDPNGKIYVVCGELEHKTFTFTEVLECEDRLDLLYKIKNSAAPWGLDFPFSIPLGHLSVHYQASWKDFLEDAYSDTREQFKTKFGKVHSGKNNAVDCRVTDIVVDAKSPIATTPISMNGMLFGGRKLLLNILDSASIYPFTKRDAGAARLYEVYPSNGWSLLGLNREGPQDIEHLSTAFKERIDPDFHIELDSSLIPLEKSGKKAGKPIQHAADALMACLTLGYCLLKYKIDEEWDHQPSFVSNEEWSMRRQEGLIVRM</sequence>
<dbReference type="RefSeq" id="WP_099521208.1">
    <property type="nucleotide sequence ID" value="NZ_CP016808.1"/>
</dbReference>